<evidence type="ECO:0000313" key="2">
    <source>
        <dbReference type="Proteomes" id="UP000464658"/>
    </source>
</evidence>
<proteinExistence type="predicted"/>
<gene>
    <name evidence="1" type="ORF">BsIDN1_35340</name>
</gene>
<sequence length="91" mass="10493">MKQNQYKELKETLHLTMQEIIVRWGHARFLLMLQTTADDRKALQQRLFHIHASPYGAEYARGFDWGGKTSRCSFDEAILSTSLSCIKNGTC</sequence>
<dbReference type="EMBL" id="AP021906">
    <property type="protein sequence ID" value="BBP89916.1"/>
    <property type="molecule type" value="Genomic_DNA"/>
</dbReference>
<dbReference type="AlphaFoldDB" id="A0A5S9MED0"/>
<protein>
    <submittedName>
        <fullName evidence="1">Uncharacterized protein</fullName>
    </submittedName>
</protein>
<dbReference type="Proteomes" id="UP000464658">
    <property type="component" value="Chromosome"/>
</dbReference>
<reference evidence="1 2" key="1">
    <citation type="submission" date="2019-12" db="EMBL/GenBank/DDBJ databases">
        <title>Full genome sequence of a Bacillus safensis strain isolated from commercially available natto in Indonesia.</title>
        <authorList>
            <person name="Yoshida M."/>
            <person name="Uomi M."/>
            <person name="Waturangi D."/>
            <person name="Ekaputri J.J."/>
            <person name="Setiamarga D.H.E."/>
        </authorList>
    </citation>
    <scope>NUCLEOTIDE SEQUENCE [LARGE SCALE GENOMIC DNA]</scope>
    <source>
        <strain evidence="1 2">IDN1</strain>
    </source>
</reference>
<accession>A0A5S9MED0</accession>
<evidence type="ECO:0000313" key="1">
    <source>
        <dbReference type="EMBL" id="BBP89916.1"/>
    </source>
</evidence>
<organism evidence="1 2">
    <name type="scientific">Bacillus safensis</name>
    <dbReference type="NCBI Taxonomy" id="561879"/>
    <lineage>
        <taxon>Bacteria</taxon>
        <taxon>Bacillati</taxon>
        <taxon>Bacillota</taxon>
        <taxon>Bacilli</taxon>
        <taxon>Bacillales</taxon>
        <taxon>Bacillaceae</taxon>
        <taxon>Bacillus</taxon>
    </lineage>
</organism>
<name>A0A5S9MED0_BACIA</name>